<dbReference type="GO" id="GO:0005506">
    <property type="term" value="F:iron ion binding"/>
    <property type="evidence" value="ECO:0007669"/>
    <property type="project" value="InterPro"/>
</dbReference>
<dbReference type="AlphaFoldDB" id="A0A1S3AWI4"/>
<dbReference type="PRINTS" id="PR00385">
    <property type="entry name" value="P450"/>
</dbReference>
<dbReference type="GO" id="GO:0020037">
    <property type="term" value="F:heme binding"/>
    <property type="evidence" value="ECO:0007669"/>
    <property type="project" value="InterPro"/>
</dbReference>
<dbReference type="SUPFAM" id="SSF48264">
    <property type="entry name" value="Cytochrome P450"/>
    <property type="match status" value="1"/>
</dbReference>
<comment type="subcellular location">
    <subcellularLocation>
        <location evidence="1">Membrane</location>
        <topology evidence="1">Single-pass membrane protein</topology>
    </subcellularLocation>
</comment>
<keyword evidence="8" id="KW-0503">Monooxygenase</keyword>
<name>A0A1S3AWI4_CUCME</name>
<evidence type="ECO:0000313" key="9">
    <source>
        <dbReference type="Proteomes" id="UP001652600"/>
    </source>
</evidence>
<keyword evidence="5" id="KW-0472">Membrane</keyword>
<keyword evidence="5" id="KW-1133">Transmembrane helix</keyword>
<proteinExistence type="inferred from homology"/>
<dbReference type="GO" id="GO:0009686">
    <property type="term" value="P:gibberellin biosynthetic process"/>
    <property type="evidence" value="ECO:0007669"/>
    <property type="project" value="UniProtKB-ARBA"/>
</dbReference>
<evidence type="ECO:0000256" key="8">
    <source>
        <dbReference type="RuleBase" id="RU000461"/>
    </source>
</evidence>
<keyword evidence="6 7" id="KW-0408">Iron</keyword>
<keyword evidence="4 7" id="KW-0479">Metal-binding</keyword>
<evidence type="ECO:0000256" key="7">
    <source>
        <dbReference type="PIRSR" id="PIRSR602401-1"/>
    </source>
</evidence>
<dbReference type="GO" id="GO:0005783">
    <property type="term" value="C:endoplasmic reticulum"/>
    <property type="evidence" value="ECO:0007669"/>
    <property type="project" value="UniProtKB-ARBA"/>
</dbReference>
<keyword evidence="9" id="KW-1185">Reference proteome</keyword>
<dbReference type="InterPro" id="IPR017972">
    <property type="entry name" value="Cyt_P450_CS"/>
</dbReference>
<evidence type="ECO:0000313" key="10">
    <source>
        <dbReference type="RefSeq" id="XP_008438234.2"/>
    </source>
</evidence>
<evidence type="ECO:0000256" key="1">
    <source>
        <dbReference type="ARBA" id="ARBA00004167"/>
    </source>
</evidence>
<protein>
    <submittedName>
        <fullName evidence="10">Ent-kaurenoic acid oxidase 2-like</fullName>
    </submittedName>
</protein>
<dbReference type="eggNOG" id="KOG0157">
    <property type="taxonomic scope" value="Eukaryota"/>
</dbReference>
<comment type="cofactor">
    <cofactor evidence="7">
        <name>heme</name>
        <dbReference type="ChEBI" id="CHEBI:30413"/>
    </cofactor>
</comment>
<dbReference type="PROSITE" id="PS00086">
    <property type="entry name" value="CYTOCHROME_P450"/>
    <property type="match status" value="1"/>
</dbReference>
<dbReference type="GO" id="GO:0016020">
    <property type="term" value="C:membrane"/>
    <property type="evidence" value="ECO:0007669"/>
    <property type="project" value="UniProtKB-SubCell"/>
</dbReference>
<accession>A0A1S3AWI4</accession>
<dbReference type="Pfam" id="PF00067">
    <property type="entry name" value="p450"/>
    <property type="match status" value="1"/>
</dbReference>
<dbReference type="GeneID" id="103483403"/>
<evidence type="ECO:0000256" key="3">
    <source>
        <dbReference type="ARBA" id="ARBA00022692"/>
    </source>
</evidence>
<comment type="similarity">
    <text evidence="2 8">Belongs to the cytochrome P450 family.</text>
</comment>
<evidence type="ECO:0000256" key="2">
    <source>
        <dbReference type="ARBA" id="ARBA00010617"/>
    </source>
</evidence>
<gene>
    <name evidence="10" type="primary">LOC103483403</name>
</gene>
<dbReference type="Gramene" id="MELO3C006237.2.1">
    <property type="protein sequence ID" value="MELO3C006237.2.1"/>
    <property type="gene ID" value="MELO3C006237.2"/>
</dbReference>
<feature type="binding site" description="axial binding residue" evidence="7">
    <location>
        <position position="442"/>
    </location>
    <ligand>
        <name>heme</name>
        <dbReference type="ChEBI" id="CHEBI:30413"/>
    </ligand>
    <ligandPart>
        <name>Fe</name>
        <dbReference type="ChEBI" id="CHEBI:18248"/>
    </ligandPart>
</feature>
<dbReference type="GO" id="GO:0016132">
    <property type="term" value="P:brassinosteroid biosynthetic process"/>
    <property type="evidence" value="ECO:0007669"/>
    <property type="project" value="TreeGrafter"/>
</dbReference>
<dbReference type="PANTHER" id="PTHR24286">
    <property type="entry name" value="CYTOCHROME P450 26"/>
    <property type="match status" value="1"/>
</dbReference>
<dbReference type="KEGG" id="cmo:103483403"/>
<evidence type="ECO:0000256" key="4">
    <source>
        <dbReference type="ARBA" id="ARBA00022723"/>
    </source>
</evidence>
<keyword evidence="8" id="KW-0560">Oxidoreductase</keyword>
<dbReference type="Gene3D" id="1.10.630.10">
    <property type="entry name" value="Cytochrome P450"/>
    <property type="match status" value="1"/>
</dbReference>
<dbReference type="GO" id="GO:0051777">
    <property type="term" value="F:ent-kaurenoic acid monooxygenase activity"/>
    <property type="evidence" value="ECO:0007669"/>
    <property type="project" value="TreeGrafter"/>
</dbReference>
<dbReference type="GO" id="GO:0016125">
    <property type="term" value="P:sterol metabolic process"/>
    <property type="evidence" value="ECO:0007669"/>
    <property type="project" value="TreeGrafter"/>
</dbReference>
<organism evidence="9 10">
    <name type="scientific">Cucumis melo</name>
    <name type="common">Muskmelon</name>
    <dbReference type="NCBI Taxonomy" id="3656"/>
    <lineage>
        <taxon>Eukaryota</taxon>
        <taxon>Viridiplantae</taxon>
        <taxon>Streptophyta</taxon>
        <taxon>Embryophyta</taxon>
        <taxon>Tracheophyta</taxon>
        <taxon>Spermatophyta</taxon>
        <taxon>Magnoliopsida</taxon>
        <taxon>eudicotyledons</taxon>
        <taxon>Gunneridae</taxon>
        <taxon>Pentapetalae</taxon>
        <taxon>rosids</taxon>
        <taxon>fabids</taxon>
        <taxon>Cucurbitales</taxon>
        <taxon>Cucurbitaceae</taxon>
        <taxon>Benincaseae</taxon>
        <taxon>Cucumis</taxon>
    </lineage>
</organism>
<keyword evidence="3" id="KW-0812">Transmembrane</keyword>
<dbReference type="InterPro" id="IPR002401">
    <property type="entry name" value="Cyt_P450_E_grp-I"/>
</dbReference>
<reference evidence="10" key="1">
    <citation type="submission" date="2025-08" db="UniProtKB">
        <authorList>
            <consortium name="RefSeq"/>
        </authorList>
    </citation>
    <scope>IDENTIFICATION</scope>
    <source>
        <tissue evidence="10">Stem</tissue>
    </source>
</reference>
<dbReference type="GO" id="GO:0010268">
    <property type="term" value="P:brassinosteroid homeostasis"/>
    <property type="evidence" value="ECO:0007669"/>
    <property type="project" value="TreeGrafter"/>
</dbReference>
<dbReference type="Proteomes" id="UP001652600">
    <property type="component" value="Chromosome 6"/>
</dbReference>
<evidence type="ECO:0000256" key="6">
    <source>
        <dbReference type="ARBA" id="ARBA00023004"/>
    </source>
</evidence>
<dbReference type="InterPro" id="IPR001128">
    <property type="entry name" value="Cyt_P450"/>
</dbReference>
<dbReference type="CDD" id="cd11043">
    <property type="entry name" value="CYP90-like"/>
    <property type="match status" value="1"/>
</dbReference>
<evidence type="ECO:0000256" key="5">
    <source>
        <dbReference type="ARBA" id="ARBA00022989"/>
    </source>
</evidence>
<dbReference type="PRINTS" id="PR00463">
    <property type="entry name" value="EP450I"/>
</dbReference>
<keyword evidence="7 8" id="KW-0349">Heme</keyword>
<dbReference type="PANTHER" id="PTHR24286:SF356">
    <property type="entry name" value="ENT-KAURENOIC ACID OXIDASE 2"/>
    <property type="match status" value="1"/>
</dbReference>
<dbReference type="InterPro" id="IPR036396">
    <property type="entry name" value="Cyt_P450_sf"/>
</dbReference>
<dbReference type="RefSeq" id="XP_008438234.2">
    <property type="nucleotide sequence ID" value="XM_008440012.3"/>
</dbReference>
<dbReference type="InParanoid" id="A0A1S3AWI4"/>
<sequence length="498" mass="56959">MMEVSWGTAAAVTVVAGAAAVFFAVVKWAAKSFNEWIYEAKLGERRMALPPGDLGWPLIGNMLGFLRAFKSKNPETFIDSYVSRFGKIGVYKVHLFGNPSVVVTTPETCRKVLTDDEAFQPGWPRAAVELIGKKSFIEMPVEEHKRLRRLTSAPVNGFEALSNYIPYIEENVLKSLDKWSTMGPIEFLTQLRKLTFTIIMYIFLSAESESVMESLEKEYTRLNYGVRALRINLPGFAYHKALKARKNLVAALQGIVTERRKRRLGKWAPKRKDMMDALIDVEDENGRKLTDEEIIDILVMYLNAGHESSGHTMMWATILLNQHPEVLKKAKEEQEEIVRRRPPGQKGLTLKECREMEYLSKVVDETLRYVSFSLVVFREAQMDVNLNGYLIPKGWKVLAWFRSIHYDDEVYPDPKKFDPSRWDGFIPKAGEFLPFGAGSRLCPGNDLAKLEICIFIHYFLLNYKLEWLTPDCPILYLPHSRPKDNCLAKISKNSSTVV</sequence>